<keyword evidence="1" id="KW-0472">Membrane</keyword>
<organism evidence="2 3">
    <name type="scientific">Polaribacter marinus</name>
    <dbReference type="NCBI Taxonomy" id="2916838"/>
    <lineage>
        <taxon>Bacteria</taxon>
        <taxon>Pseudomonadati</taxon>
        <taxon>Bacteroidota</taxon>
        <taxon>Flavobacteriia</taxon>
        <taxon>Flavobacteriales</taxon>
        <taxon>Flavobacteriaceae</taxon>
    </lineage>
</organism>
<keyword evidence="1" id="KW-1133">Transmembrane helix</keyword>
<dbReference type="AlphaFoldDB" id="A0A9X1VL72"/>
<evidence type="ECO:0000313" key="2">
    <source>
        <dbReference type="EMBL" id="MCI2228519.1"/>
    </source>
</evidence>
<keyword evidence="1" id="KW-0812">Transmembrane</keyword>
<dbReference type="RefSeq" id="WP_242177629.1">
    <property type="nucleotide sequence ID" value="NZ_JAKQYM010000002.1"/>
</dbReference>
<feature type="transmembrane region" description="Helical" evidence="1">
    <location>
        <begin position="43"/>
        <end position="60"/>
    </location>
</feature>
<dbReference type="EMBL" id="JAKQYM010000002">
    <property type="protein sequence ID" value="MCI2228519.1"/>
    <property type="molecule type" value="Genomic_DNA"/>
</dbReference>
<reference evidence="2" key="1">
    <citation type="submission" date="2022-02" db="EMBL/GenBank/DDBJ databases">
        <title>Polaribacter sp. MSW13, isolated from seawater.</title>
        <authorList>
            <person name="Kristyanto S."/>
            <person name="Jung J."/>
            <person name="Jeon C.O."/>
        </authorList>
    </citation>
    <scope>NUCLEOTIDE SEQUENCE</scope>
    <source>
        <strain evidence="2">MSW13</strain>
    </source>
</reference>
<accession>A0A9X1VL72</accession>
<comment type="caution">
    <text evidence="2">The sequence shown here is derived from an EMBL/GenBank/DDBJ whole genome shotgun (WGS) entry which is preliminary data.</text>
</comment>
<keyword evidence="3" id="KW-1185">Reference proteome</keyword>
<dbReference type="Proteomes" id="UP001139369">
    <property type="component" value="Unassembled WGS sequence"/>
</dbReference>
<gene>
    <name evidence="2" type="ORF">MC378_05020</name>
</gene>
<evidence type="ECO:0000256" key="1">
    <source>
        <dbReference type="SAM" id="Phobius"/>
    </source>
</evidence>
<name>A0A9X1VL72_9FLAO</name>
<feature type="transmembrane region" description="Helical" evidence="1">
    <location>
        <begin position="72"/>
        <end position="90"/>
    </location>
</feature>
<proteinExistence type="predicted"/>
<evidence type="ECO:0000313" key="3">
    <source>
        <dbReference type="Proteomes" id="UP001139369"/>
    </source>
</evidence>
<protein>
    <submittedName>
        <fullName evidence="2">Uncharacterized protein</fullName>
    </submittedName>
</protein>
<sequence>MGLFILVNSYATLIISPGQYIEYYFVLLSPLAITLFEKKSSAYLALVISFLLFLTPYYFYVVYPVNVVDRLIVLETACVFLVIHLLVNYFKSNNLQFEKLLALERDKVLSDKIILERQKPELRELNEFKSHFCCKSIYKAIPINF</sequence>